<dbReference type="PANTHER" id="PTHR45749">
    <property type="match status" value="1"/>
</dbReference>
<evidence type="ECO:0000313" key="2">
    <source>
        <dbReference type="Proteomes" id="UP000694892"/>
    </source>
</evidence>
<evidence type="ECO:0008006" key="3">
    <source>
        <dbReference type="Google" id="ProtNLM"/>
    </source>
</evidence>
<reference evidence="2" key="1">
    <citation type="journal article" date="2016" name="Nature">
        <title>Genome evolution in the allotetraploid frog Xenopus laevis.</title>
        <authorList>
            <person name="Session A.M."/>
            <person name="Uno Y."/>
            <person name="Kwon T."/>
            <person name="Chapman J.A."/>
            <person name="Toyoda A."/>
            <person name="Takahashi S."/>
            <person name="Fukui A."/>
            <person name="Hikosaka A."/>
            <person name="Suzuki A."/>
            <person name="Kondo M."/>
            <person name="van Heeringen S.J."/>
            <person name="Quigley I."/>
            <person name="Heinz S."/>
            <person name="Ogino H."/>
            <person name="Ochi H."/>
            <person name="Hellsten U."/>
            <person name="Lyons J.B."/>
            <person name="Simakov O."/>
            <person name="Putnam N."/>
            <person name="Stites J."/>
            <person name="Kuroki Y."/>
            <person name="Tanaka T."/>
            <person name="Michiue T."/>
            <person name="Watanabe M."/>
            <person name="Bogdanovic O."/>
            <person name="Lister R."/>
            <person name="Georgiou G."/>
            <person name="Paranjpe S.S."/>
            <person name="van Kruijsbergen I."/>
            <person name="Shu S."/>
            <person name="Carlson J."/>
            <person name="Kinoshita T."/>
            <person name="Ohta Y."/>
            <person name="Mawaribuchi S."/>
            <person name="Jenkins J."/>
            <person name="Grimwood J."/>
            <person name="Schmutz J."/>
            <person name="Mitros T."/>
            <person name="Mozaffari S.V."/>
            <person name="Suzuki Y."/>
            <person name="Haramoto Y."/>
            <person name="Yamamoto T.S."/>
            <person name="Takagi C."/>
            <person name="Heald R."/>
            <person name="Miller K."/>
            <person name="Haudenschild C."/>
            <person name="Kitzman J."/>
            <person name="Nakayama T."/>
            <person name="Izutsu Y."/>
            <person name="Robert J."/>
            <person name="Fortriede J."/>
            <person name="Burns K."/>
            <person name="Lotay V."/>
            <person name="Karimi K."/>
            <person name="Yasuoka Y."/>
            <person name="Dichmann D.S."/>
            <person name="Flajnik M.F."/>
            <person name="Houston D.W."/>
            <person name="Shendure J."/>
            <person name="DuPasquier L."/>
            <person name="Vize P.D."/>
            <person name="Zorn A.M."/>
            <person name="Ito M."/>
            <person name="Marcotte E.M."/>
            <person name="Wallingford J.B."/>
            <person name="Ito Y."/>
            <person name="Asashima M."/>
            <person name="Ueno N."/>
            <person name="Matsuda Y."/>
            <person name="Veenstra G.J."/>
            <person name="Fujiyama A."/>
            <person name="Harland R.M."/>
            <person name="Taira M."/>
            <person name="Rokhsar D.S."/>
        </authorList>
    </citation>
    <scope>NUCLEOTIDE SEQUENCE [LARGE SCALE GENOMIC DNA]</scope>
    <source>
        <strain evidence="2">J</strain>
    </source>
</reference>
<organism evidence="1 2">
    <name type="scientific">Xenopus laevis</name>
    <name type="common">African clawed frog</name>
    <dbReference type="NCBI Taxonomy" id="8355"/>
    <lineage>
        <taxon>Eukaryota</taxon>
        <taxon>Metazoa</taxon>
        <taxon>Chordata</taxon>
        <taxon>Craniata</taxon>
        <taxon>Vertebrata</taxon>
        <taxon>Euteleostomi</taxon>
        <taxon>Amphibia</taxon>
        <taxon>Batrachia</taxon>
        <taxon>Anura</taxon>
        <taxon>Pipoidea</taxon>
        <taxon>Pipidae</taxon>
        <taxon>Xenopodinae</taxon>
        <taxon>Xenopus</taxon>
        <taxon>Xenopus</taxon>
    </lineage>
</organism>
<proteinExistence type="predicted"/>
<evidence type="ECO:0000313" key="1">
    <source>
        <dbReference type="EMBL" id="OCT94381.1"/>
    </source>
</evidence>
<accession>A0A974HYC8</accession>
<dbReference type="OMA" id="RWIFEIV"/>
<dbReference type="PANTHER" id="PTHR45749:SF21">
    <property type="entry name" value="DUF4371 DOMAIN-CONTAINING PROTEIN"/>
    <property type="match status" value="1"/>
</dbReference>
<protein>
    <recommendedName>
        <fullName evidence="3">DUF4371 domain-containing protein</fullName>
    </recommendedName>
</protein>
<sequence>MNQVECRNKKVAILRARGGLVTFLSKTTINNLIILMEKMVKENISKEVKDALKYSVQMDSTEDVGVMEQCSIILRYVTDKNVHKRHIALINVRNTTGEALFTSLKEQLKMLSLSVSDIISSAFDGAANMSGCNGIQAHIRNVSCNSVYTWCYAHILNLVIVDIVQCVIPVKSLFGLLEKTACSKNLTKGSWSGKSKSRPSVKYRKNFCS</sequence>
<name>A0A974HYC8_XENLA</name>
<dbReference type="AlphaFoldDB" id="A0A974HYC8"/>
<dbReference type="EMBL" id="CM004468">
    <property type="protein sequence ID" value="OCT94381.1"/>
    <property type="molecule type" value="Genomic_DNA"/>
</dbReference>
<dbReference type="Proteomes" id="UP000694892">
    <property type="component" value="Chromosome 2L"/>
</dbReference>
<gene>
    <name evidence="1" type="ORF">XELAEV_18012052mg</name>
</gene>